<dbReference type="EMBL" id="MNUK01000043">
    <property type="protein sequence ID" value="OIN91525.1"/>
    <property type="molecule type" value="Genomic_DNA"/>
</dbReference>
<evidence type="ECO:0000256" key="1">
    <source>
        <dbReference type="SAM" id="MobiDB-lite"/>
    </source>
</evidence>
<comment type="caution">
    <text evidence="2">The sequence shown here is derived from an EMBL/GenBank/DDBJ whole genome shotgun (WGS) entry which is preliminary data.</text>
</comment>
<gene>
    <name evidence="2" type="ORF">AUJ42_01725</name>
</gene>
<protein>
    <submittedName>
        <fullName evidence="2">Uncharacterized protein</fullName>
    </submittedName>
</protein>
<proteinExistence type="predicted"/>
<reference evidence="2 3" key="1">
    <citation type="journal article" date="2016" name="Environ. Microbiol.">
        <title>Genomic resolution of a cold subsurface aquifer community provides metabolic insights for novel microbes adapted to high CO concentrations.</title>
        <authorList>
            <person name="Probst A.J."/>
            <person name="Castelle C.J."/>
            <person name="Singh A."/>
            <person name="Brown C.T."/>
            <person name="Anantharaman K."/>
            <person name="Sharon I."/>
            <person name="Hug L.A."/>
            <person name="Burstein D."/>
            <person name="Emerson J.B."/>
            <person name="Thomas B.C."/>
            <person name="Banfield J.F."/>
        </authorList>
    </citation>
    <scope>NUCLEOTIDE SEQUENCE [LARGE SCALE GENOMIC DNA]</scope>
    <source>
        <strain evidence="2">CG1_02_44_10</strain>
    </source>
</reference>
<name>A0A1J4RZS9_9BACT</name>
<dbReference type="Proteomes" id="UP000182345">
    <property type="component" value="Unassembled WGS sequence"/>
</dbReference>
<evidence type="ECO:0000313" key="3">
    <source>
        <dbReference type="Proteomes" id="UP000182345"/>
    </source>
</evidence>
<evidence type="ECO:0000313" key="2">
    <source>
        <dbReference type="EMBL" id="OIN91525.1"/>
    </source>
</evidence>
<sequence>MPRLVKKTAKGPMVVGDKLYWYVNGLAEEIVTESDENCHHGGESCSHDGEEGCCGGQYQH</sequence>
<accession>A0A1J4RZS9</accession>
<feature type="region of interest" description="Disordered" evidence="1">
    <location>
        <begin position="36"/>
        <end position="60"/>
    </location>
</feature>
<organism evidence="2 3">
    <name type="scientific">Candidatus Collierbacteria bacterium CG1_02_44_10</name>
    <dbReference type="NCBI Taxonomy" id="1805087"/>
    <lineage>
        <taxon>Bacteria</taxon>
        <taxon>Candidatus Collieribacteriota</taxon>
    </lineage>
</organism>
<dbReference type="AlphaFoldDB" id="A0A1J4RZS9"/>
<feature type="compositionally biased region" description="Basic and acidic residues" evidence="1">
    <location>
        <begin position="36"/>
        <end position="50"/>
    </location>
</feature>